<dbReference type="Pfam" id="PF12833">
    <property type="entry name" value="HTH_18"/>
    <property type="match status" value="1"/>
</dbReference>
<evidence type="ECO:0000256" key="1">
    <source>
        <dbReference type="ARBA" id="ARBA00023015"/>
    </source>
</evidence>
<dbReference type="SUPFAM" id="SSF51215">
    <property type="entry name" value="Regulatory protein AraC"/>
    <property type="match status" value="1"/>
</dbReference>
<comment type="caution">
    <text evidence="5">The sequence shown here is derived from an EMBL/GenBank/DDBJ whole genome shotgun (WGS) entry which is preliminary data.</text>
</comment>
<keyword evidence="1" id="KW-0805">Transcription regulation</keyword>
<dbReference type="PANTHER" id="PTHR46796">
    <property type="entry name" value="HTH-TYPE TRANSCRIPTIONAL ACTIVATOR RHAS-RELATED"/>
    <property type="match status" value="1"/>
</dbReference>
<keyword evidence="2 5" id="KW-0238">DNA-binding</keyword>
<dbReference type="Gene3D" id="2.60.120.280">
    <property type="entry name" value="Regulatory protein AraC"/>
    <property type="match status" value="1"/>
</dbReference>
<dbReference type="Proteomes" id="UP000237684">
    <property type="component" value="Unassembled WGS sequence"/>
</dbReference>
<protein>
    <submittedName>
        <fullName evidence="5">AraC-type DNA-binding protein</fullName>
    </submittedName>
</protein>
<proteinExistence type="predicted"/>
<evidence type="ECO:0000256" key="2">
    <source>
        <dbReference type="ARBA" id="ARBA00023125"/>
    </source>
</evidence>
<keyword evidence="6" id="KW-1185">Reference proteome</keyword>
<dbReference type="Gene3D" id="1.10.10.60">
    <property type="entry name" value="Homeodomain-like"/>
    <property type="match status" value="2"/>
</dbReference>
<dbReference type="SUPFAM" id="SSF46689">
    <property type="entry name" value="Homeodomain-like"/>
    <property type="match status" value="2"/>
</dbReference>
<accession>A0A2S8SRS3</accession>
<dbReference type="InterPro" id="IPR037923">
    <property type="entry name" value="HTH-like"/>
</dbReference>
<dbReference type="InParanoid" id="A0A2S8SRS3"/>
<keyword evidence="3" id="KW-0804">Transcription</keyword>
<dbReference type="OrthoDB" id="2060755at2"/>
<dbReference type="Pfam" id="PF02311">
    <property type="entry name" value="AraC_binding"/>
    <property type="match status" value="1"/>
</dbReference>
<dbReference type="PROSITE" id="PS01124">
    <property type="entry name" value="HTH_ARAC_FAMILY_2"/>
    <property type="match status" value="1"/>
</dbReference>
<dbReference type="EMBL" id="NIGF01000011">
    <property type="protein sequence ID" value="PQV63478.1"/>
    <property type="molecule type" value="Genomic_DNA"/>
</dbReference>
<dbReference type="SMART" id="SM00342">
    <property type="entry name" value="HTH_ARAC"/>
    <property type="match status" value="1"/>
</dbReference>
<evidence type="ECO:0000259" key="4">
    <source>
        <dbReference type="PROSITE" id="PS01124"/>
    </source>
</evidence>
<dbReference type="InterPro" id="IPR050204">
    <property type="entry name" value="AraC_XylS_family_regulators"/>
</dbReference>
<evidence type="ECO:0000313" key="5">
    <source>
        <dbReference type="EMBL" id="PQV63478.1"/>
    </source>
</evidence>
<organism evidence="5 6">
    <name type="scientific">Abditibacterium utsteinense</name>
    <dbReference type="NCBI Taxonomy" id="1960156"/>
    <lineage>
        <taxon>Bacteria</taxon>
        <taxon>Pseudomonadati</taxon>
        <taxon>Abditibacteriota</taxon>
        <taxon>Abditibacteriia</taxon>
        <taxon>Abditibacteriales</taxon>
        <taxon>Abditibacteriaceae</taxon>
        <taxon>Abditibacterium</taxon>
    </lineage>
</organism>
<dbReference type="InterPro" id="IPR009057">
    <property type="entry name" value="Homeodomain-like_sf"/>
</dbReference>
<dbReference type="InterPro" id="IPR018060">
    <property type="entry name" value="HTH_AraC"/>
</dbReference>
<reference evidence="5 6" key="1">
    <citation type="journal article" date="2018" name="Syst. Appl. Microbiol.">
        <title>Abditibacterium utsteinense sp. nov., the first cultivated member of candidate phylum FBP, isolated from ice-free Antarctic soil samples.</title>
        <authorList>
            <person name="Tahon G."/>
            <person name="Tytgat B."/>
            <person name="Lebbe L."/>
            <person name="Carlier A."/>
            <person name="Willems A."/>
        </authorList>
    </citation>
    <scope>NUCLEOTIDE SEQUENCE [LARGE SCALE GENOMIC DNA]</scope>
    <source>
        <strain evidence="5 6">LMG 29911</strain>
    </source>
</reference>
<evidence type="ECO:0000313" key="6">
    <source>
        <dbReference type="Proteomes" id="UP000237684"/>
    </source>
</evidence>
<dbReference type="GO" id="GO:0043565">
    <property type="term" value="F:sequence-specific DNA binding"/>
    <property type="evidence" value="ECO:0007669"/>
    <property type="project" value="InterPro"/>
</dbReference>
<name>A0A2S8SRS3_9BACT</name>
<dbReference type="InterPro" id="IPR003313">
    <property type="entry name" value="AraC-bd"/>
</dbReference>
<evidence type="ECO:0000256" key="3">
    <source>
        <dbReference type="ARBA" id="ARBA00023163"/>
    </source>
</evidence>
<dbReference type="AlphaFoldDB" id="A0A2S8SRS3"/>
<sequence>MNSQRKPFDILNSFLEECDSPVGQLLCAGTARHAGIPSSAMRVLNVYGVIVLLEGSGRFLDANRYEVQVEAGDCLLLFPDIAHSYGPPTGGHWCEWFFHFNGSAFDLWRDKGLLNARAPVIKGGGHVLLSPLREIAARPSSTSAGHLSRVCGLLSVLGMVRGDTSPTNALSWLEHAQHILLTEINEEKSLDMVAHELGMSCSAFRARFVAESGQTPGRFRALARLHAAQKLLERPELSTKAIASSLGWSDEFAFSKNFKALCGQTPREFRRAPHGDQENSQRA</sequence>
<gene>
    <name evidence="5" type="ORF">B1R32_11139</name>
</gene>
<dbReference type="GO" id="GO:0003700">
    <property type="term" value="F:DNA-binding transcription factor activity"/>
    <property type="evidence" value="ECO:0007669"/>
    <property type="project" value="InterPro"/>
</dbReference>
<feature type="domain" description="HTH araC/xylS-type" evidence="4">
    <location>
        <begin position="174"/>
        <end position="272"/>
    </location>
</feature>